<proteinExistence type="inferred from homology"/>
<gene>
    <name evidence="13 18" type="primary">addA</name>
    <name evidence="18" type="ORF">EFD62_08230</name>
</gene>
<name>A0A4Q0I4V3_9FIRM</name>
<evidence type="ECO:0000256" key="10">
    <source>
        <dbReference type="ARBA" id="ARBA00023235"/>
    </source>
</evidence>
<organism evidence="18 19">
    <name type="scientific">Acetivibrio mesophilus</name>
    <dbReference type="NCBI Taxonomy" id="2487273"/>
    <lineage>
        <taxon>Bacteria</taxon>
        <taxon>Bacillati</taxon>
        <taxon>Bacillota</taxon>
        <taxon>Clostridia</taxon>
        <taxon>Eubacteriales</taxon>
        <taxon>Oscillospiraceae</taxon>
        <taxon>Acetivibrio</taxon>
    </lineage>
</organism>
<dbReference type="NCBIfam" id="TIGR02785">
    <property type="entry name" value="addA_Gpos"/>
    <property type="match status" value="1"/>
</dbReference>
<dbReference type="InterPro" id="IPR014017">
    <property type="entry name" value="DNA_helicase_UvrD-like_C"/>
</dbReference>
<keyword evidence="4 13" id="KW-0378">Hydrolase</keyword>
<evidence type="ECO:0000256" key="12">
    <source>
        <dbReference type="ARBA" id="ARBA00048988"/>
    </source>
</evidence>
<keyword evidence="8 13" id="KW-0238">DNA-binding</keyword>
<dbReference type="FunFam" id="3.40.50.300:FF:001236">
    <property type="entry name" value="ATP-dependent helicase/nuclease subunit A"/>
    <property type="match status" value="1"/>
</dbReference>
<evidence type="ECO:0000256" key="1">
    <source>
        <dbReference type="ARBA" id="ARBA00022722"/>
    </source>
</evidence>
<evidence type="ECO:0000256" key="13">
    <source>
        <dbReference type="HAMAP-Rule" id="MF_01451"/>
    </source>
</evidence>
<evidence type="ECO:0000313" key="18">
    <source>
        <dbReference type="EMBL" id="RXE59343.1"/>
    </source>
</evidence>
<feature type="domain" description="UvrD-like helicase ATP-binding" evidence="16">
    <location>
        <begin position="5"/>
        <end position="481"/>
    </location>
</feature>
<dbReference type="GO" id="GO:0005524">
    <property type="term" value="F:ATP binding"/>
    <property type="evidence" value="ECO:0007669"/>
    <property type="project" value="UniProtKB-UniRule"/>
</dbReference>
<keyword evidence="9 13" id="KW-0234">DNA repair</keyword>
<dbReference type="GO" id="GO:0016887">
    <property type="term" value="F:ATP hydrolysis activity"/>
    <property type="evidence" value="ECO:0007669"/>
    <property type="project" value="RHEA"/>
</dbReference>
<comment type="similarity">
    <text evidence="13">Belongs to the helicase family. AddA subfamily.</text>
</comment>
<evidence type="ECO:0000256" key="9">
    <source>
        <dbReference type="ARBA" id="ARBA00023204"/>
    </source>
</evidence>
<dbReference type="Gene3D" id="3.40.50.300">
    <property type="entry name" value="P-loop containing nucleotide triphosphate hydrolases"/>
    <property type="match status" value="4"/>
</dbReference>
<dbReference type="InterPro" id="IPR011335">
    <property type="entry name" value="Restrct_endonuc-II-like"/>
</dbReference>
<dbReference type="InterPro" id="IPR000212">
    <property type="entry name" value="DNA_helicase_UvrD/REP"/>
</dbReference>
<dbReference type="EC" id="3.1.-.-" evidence="13"/>
<feature type="binding site" evidence="14">
    <location>
        <begin position="26"/>
        <end position="33"/>
    </location>
    <ligand>
        <name>ATP</name>
        <dbReference type="ChEBI" id="CHEBI:30616"/>
    </ligand>
</feature>
<evidence type="ECO:0000259" key="17">
    <source>
        <dbReference type="PROSITE" id="PS51217"/>
    </source>
</evidence>
<evidence type="ECO:0000256" key="15">
    <source>
        <dbReference type="SAM" id="Coils"/>
    </source>
</evidence>
<dbReference type="HAMAP" id="MF_01451">
    <property type="entry name" value="AddA"/>
    <property type="match status" value="1"/>
</dbReference>
<dbReference type="Pfam" id="PF12705">
    <property type="entry name" value="PDDEXK_1"/>
    <property type="match status" value="1"/>
</dbReference>
<dbReference type="PROSITE" id="PS51198">
    <property type="entry name" value="UVRD_HELICASE_ATP_BIND"/>
    <property type="match status" value="1"/>
</dbReference>
<protein>
    <recommendedName>
        <fullName evidence="13">ATP-dependent helicase/nuclease subunit A</fullName>
        <ecNumber evidence="13">3.1.-.-</ecNumber>
        <ecNumber evidence="13">5.6.2.4</ecNumber>
    </recommendedName>
    <alternativeName>
        <fullName evidence="13">ATP-dependent helicase/nuclease AddA</fullName>
    </alternativeName>
    <alternativeName>
        <fullName evidence="13">DNA 3'-5' helicase AddA</fullName>
    </alternativeName>
</protein>
<dbReference type="GO" id="GO:0008408">
    <property type="term" value="F:3'-5' exonuclease activity"/>
    <property type="evidence" value="ECO:0007669"/>
    <property type="project" value="UniProtKB-UniRule"/>
</dbReference>
<dbReference type="InterPro" id="IPR014016">
    <property type="entry name" value="UvrD-like_ATP-bd"/>
</dbReference>
<comment type="catalytic activity">
    <reaction evidence="11 13">
        <text>Couples ATP hydrolysis with the unwinding of duplex DNA by translocating in the 3'-5' direction.</text>
        <dbReference type="EC" id="5.6.2.4"/>
    </reaction>
</comment>
<evidence type="ECO:0000313" key="19">
    <source>
        <dbReference type="Proteomes" id="UP000289166"/>
    </source>
</evidence>
<dbReference type="GO" id="GO:0000724">
    <property type="term" value="P:double-strand break repair via homologous recombination"/>
    <property type="evidence" value="ECO:0007669"/>
    <property type="project" value="UniProtKB-UniRule"/>
</dbReference>
<dbReference type="GO" id="GO:0043138">
    <property type="term" value="F:3'-5' DNA helicase activity"/>
    <property type="evidence" value="ECO:0007669"/>
    <property type="project" value="UniProtKB-UniRule"/>
</dbReference>
<dbReference type="EC" id="5.6.2.4" evidence="13"/>
<dbReference type="InterPro" id="IPR038726">
    <property type="entry name" value="PDDEXK_AddAB-type"/>
</dbReference>
<dbReference type="PANTHER" id="PTHR11070">
    <property type="entry name" value="UVRD / RECB / PCRA DNA HELICASE FAMILY MEMBER"/>
    <property type="match status" value="1"/>
</dbReference>
<comment type="function">
    <text evidence="13">The heterodimer acts as both an ATP-dependent DNA helicase and an ATP-dependent, dual-direction single-stranded exonuclease. Recognizes the chi site generating a DNA molecule suitable for the initiation of homologous recombination. The AddA nuclease domain is required for chi fragment generation; this subunit has the helicase and 3' -&gt; 5' nuclease activities.</text>
</comment>
<comment type="caution">
    <text evidence="18">The sequence shown here is derived from an EMBL/GenBank/DDBJ whole genome shotgun (WGS) entry which is preliminary data.</text>
</comment>
<dbReference type="SUPFAM" id="SSF52980">
    <property type="entry name" value="Restriction endonuclease-like"/>
    <property type="match status" value="1"/>
</dbReference>
<dbReference type="PROSITE" id="PS51217">
    <property type="entry name" value="UVRD_HELICASE_CTER"/>
    <property type="match status" value="1"/>
</dbReference>
<evidence type="ECO:0000256" key="11">
    <source>
        <dbReference type="ARBA" id="ARBA00034617"/>
    </source>
</evidence>
<keyword evidence="3 13" id="KW-0227">DNA damage</keyword>
<dbReference type="Gene3D" id="3.90.320.10">
    <property type="match status" value="1"/>
</dbReference>
<dbReference type="GO" id="GO:0033202">
    <property type="term" value="C:DNA helicase complex"/>
    <property type="evidence" value="ECO:0007669"/>
    <property type="project" value="TreeGrafter"/>
</dbReference>
<dbReference type="Pfam" id="PF13361">
    <property type="entry name" value="UvrD_C"/>
    <property type="match status" value="1"/>
</dbReference>
<evidence type="ECO:0000256" key="8">
    <source>
        <dbReference type="ARBA" id="ARBA00023125"/>
    </source>
</evidence>
<dbReference type="SUPFAM" id="SSF52540">
    <property type="entry name" value="P-loop containing nucleoside triphosphate hydrolases"/>
    <property type="match status" value="1"/>
</dbReference>
<dbReference type="EMBL" id="RLII01000007">
    <property type="protein sequence ID" value="RXE59343.1"/>
    <property type="molecule type" value="Genomic_DNA"/>
</dbReference>
<dbReference type="Pfam" id="PF00580">
    <property type="entry name" value="UvrD-helicase"/>
    <property type="match status" value="1"/>
</dbReference>
<keyword evidence="19" id="KW-1185">Reference proteome</keyword>
<evidence type="ECO:0000259" key="16">
    <source>
        <dbReference type="PROSITE" id="PS51198"/>
    </source>
</evidence>
<evidence type="ECO:0000256" key="6">
    <source>
        <dbReference type="ARBA" id="ARBA00022839"/>
    </source>
</evidence>
<evidence type="ECO:0000256" key="7">
    <source>
        <dbReference type="ARBA" id="ARBA00022840"/>
    </source>
</evidence>
<sequence length="1254" mass="143994">MSENTKWTDEQREAIKGREKNLLVAAAAGAGKTAVLVERIIQKITDEENPMDIDRLLVVTFTNAAATEMRERIGEAISERLENNPGSANIQRQLTLLGKASITTIHSFCLEVIRSNFQQINIDPGFRIADQTESQLMKLEALNEVFEEQYENENTDFFELLECYGGNRDDKELQDMVLNLYDFIQSSPWPKEWLEKMTKSMNIPDGTDFGKTLWGSVLLTSVKIELEGLKEMITRALEILKKASSLEKYQAVYMEDLANIEAMLKLLNEDSDMQWNRVFNAFQGIEFATLPRCGKGVDKDKQEIVKKIRDDVKQRIRKLREKVITSVSDEIINDMKTLYPKMKCFASLVELLTEKYAKKKSRKSVVDFNDLEHFCLEVLTEKKEDGSIMPSKTAITYRERFAEILVDEYQDSNLVQETIISMISKGDTDSPSVFMVGDVKQSIYRFRQARPDLFLDKYNTYSMDKGEFCRKILLFKNFRSRSEVVDAVNFLFKQIMSVGVGELDYTDTEALNSGAVFDENNREDMTVGGEAELHLIQTGSREDISAFENEGEEGQQDEGQGEEDEEMLDNVQCEARLVARRILELMKPDKEGRYFGVFDKEKKEYRRVEYRDIVILLRTTRNWAEVFVDELSMMGIPAFADTGTGFFKTVEVQVVLSLLQIIDNPLQDIPLLSVLRSPIVGFTTDELAELRLVDRKALLFDALKKLAESDEGETAQKASVFLESLQKWREMSLYMSTDRLLWQLYNDTGYYSIVGAMSAGEQRQANLRILFERARQFEETSYKGLFNFINFIDKLKSSRGDMGSAKILGENDNVVRIMSIHKSKGLEFPVVIVAGCGKKFNLQDMNKSVLLHQELGFGPDVVDHKLRLSWPSVAKQAIRERIKAETLSEEMRILYVALTRAREKLIITGAVKNARKAVEKWSDCASVQESKLPAYEVLKGANYLDWIGPAILRHKSCSGLRDCVENANFRGMLIDDSLVWDVKIWDKSDVQSSRISQELGESEFVKWLDSLEVAEEEPSELVEETARRLSWSYPYAKASKVPAKVSVTELKRRYNEMLSEDAMAFPEYQPVLVKKPMFLEEKKGLSYAEKGTILHFVMQHLDYSREDIEAQIEDMVARHLLTDQQAQSVDAGKIRRFLKSPLGKRMLASRSINREVPFNIEIPCHELYMDMEGEACHSETLLLQGVIDCYFEEPDGIVLVDYKTDYVSPGNVEMIRERYRVQILYYARALEMLTGKRVKEKYIYLFWNGEVLEF</sequence>
<keyword evidence="15" id="KW-0175">Coiled coil</keyword>
<keyword evidence="2 13" id="KW-0547">Nucleotide-binding</keyword>
<dbReference type="Gene3D" id="1.10.274.50">
    <property type="match status" value="1"/>
</dbReference>
<evidence type="ECO:0000256" key="4">
    <source>
        <dbReference type="ARBA" id="ARBA00022801"/>
    </source>
</evidence>
<comment type="cofactor">
    <cofactor evidence="13">
        <name>Mg(2+)</name>
        <dbReference type="ChEBI" id="CHEBI:18420"/>
    </cofactor>
</comment>
<reference evidence="19" key="1">
    <citation type="submission" date="2018-11" db="EMBL/GenBank/DDBJ databases">
        <title>Genome sequencing of a novel mesophilic and cellulolytic organism within the genus Hungateiclostridium.</title>
        <authorList>
            <person name="Rettenmaier R."/>
            <person name="Liebl W."/>
            <person name="Zverlov V."/>
        </authorList>
    </citation>
    <scope>NUCLEOTIDE SEQUENCE [LARGE SCALE GENOMIC DNA]</scope>
    <source>
        <strain evidence="19">N2K1</strain>
    </source>
</reference>
<feature type="domain" description="UvrD-like helicase C-terminal" evidence="17">
    <location>
        <begin position="534"/>
        <end position="825"/>
    </location>
</feature>
<evidence type="ECO:0000256" key="14">
    <source>
        <dbReference type="PROSITE-ProRule" id="PRU00560"/>
    </source>
</evidence>
<accession>A0A4Q0I4V3</accession>
<dbReference type="RefSeq" id="WP_128705955.1">
    <property type="nucleotide sequence ID" value="NZ_RLII01000007.1"/>
</dbReference>
<dbReference type="InterPro" id="IPR011604">
    <property type="entry name" value="PDDEXK-like_dom_sf"/>
</dbReference>
<keyword evidence="7 13" id="KW-0067">ATP-binding</keyword>
<dbReference type="GO" id="GO:0005829">
    <property type="term" value="C:cytosol"/>
    <property type="evidence" value="ECO:0007669"/>
    <property type="project" value="TreeGrafter"/>
</dbReference>
<evidence type="ECO:0000256" key="2">
    <source>
        <dbReference type="ARBA" id="ARBA00022741"/>
    </source>
</evidence>
<dbReference type="AlphaFoldDB" id="A0A4Q0I4V3"/>
<comment type="subunit">
    <text evidence="13">Heterodimer of AddA and AddB/RexB.</text>
</comment>
<dbReference type="OrthoDB" id="9810135at2"/>
<feature type="coiled-coil region" evidence="15">
    <location>
        <begin position="129"/>
        <end position="156"/>
    </location>
</feature>
<keyword evidence="10 13" id="KW-0413">Isomerase</keyword>
<evidence type="ECO:0000256" key="3">
    <source>
        <dbReference type="ARBA" id="ARBA00022763"/>
    </source>
</evidence>
<dbReference type="InterPro" id="IPR014152">
    <property type="entry name" value="AddA"/>
</dbReference>
<dbReference type="PANTHER" id="PTHR11070:SF48">
    <property type="entry name" value="ATP-DEPENDENT HELICASE_NUCLEASE SUBUNIT A"/>
    <property type="match status" value="1"/>
</dbReference>
<comment type="catalytic activity">
    <reaction evidence="12 13">
        <text>ATP + H2O = ADP + phosphate + H(+)</text>
        <dbReference type="Rhea" id="RHEA:13065"/>
        <dbReference type="ChEBI" id="CHEBI:15377"/>
        <dbReference type="ChEBI" id="CHEBI:15378"/>
        <dbReference type="ChEBI" id="CHEBI:30616"/>
        <dbReference type="ChEBI" id="CHEBI:43474"/>
        <dbReference type="ChEBI" id="CHEBI:456216"/>
        <dbReference type="EC" id="5.6.2.4"/>
    </reaction>
</comment>
<dbReference type="InterPro" id="IPR027417">
    <property type="entry name" value="P-loop_NTPase"/>
</dbReference>
<dbReference type="GO" id="GO:0003690">
    <property type="term" value="F:double-stranded DNA binding"/>
    <property type="evidence" value="ECO:0007669"/>
    <property type="project" value="UniProtKB-UniRule"/>
</dbReference>
<dbReference type="Proteomes" id="UP000289166">
    <property type="component" value="Unassembled WGS sequence"/>
</dbReference>
<keyword evidence="6 13" id="KW-0269">Exonuclease</keyword>
<keyword evidence="5 13" id="KW-0347">Helicase</keyword>
<keyword evidence="1 13" id="KW-0540">Nuclease</keyword>
<evidence type="ECO:0000256" key="5">
    <source>
        <dbReference type="ARBA" id="ARBA00022806"/>
    </source>
</evidence>